<sequence>MLIQQSLTYPRLAYPTFWIIQRIFDISLFLSLCAATFWPTQLNQSTGTTAEFTCNISNAEVFEDSVNWYKFDANKQPGKLDTRNKNKYEITRLDTQTFRMKILNLERNDSGVYSCILVATHSSLGFTESNHGNLTVTGQNGHFWALSSSVWMWVGPQMGLNGHPVCGAGNLPWGLERSCSRCVAKFQEKTPGQKVERDQGGLKRWKGEEERVEIVLGTQGNVYRKRKNKRVVVCFPGSMAMFQKNSLLTFRPHLWQASSEVVRYGEMKQGRFIRGLSRKFMTFWN</sequence>
<organism evidence="2 3">
    <name type="scientific">Anolis carolinensis</name>
    <name type="common">Green anole</name>
    <name type="synonym">American chameleon</name>
    <dbReference type="NCBI Taxonomy" id="28377"/>
    <lineage>
        <taxon>Eukaryota</taxon>
        <taxon>Metazoa</taxon>
        <taxon>Chordata</taxon>
        <taxon>Craniata</taxon>
        <taxon>Vertebrata</taxon>
        <taxon>Euteleostomi</taxon>
        <taxon>Lepidosauria</taxon>
        <taxon>Squamata</taxon>
        <taxon>Bifurcata</taxon>
        <taxon>Unidentata</taxon>
        <taxon>Episquamata</taxon>
        <taxon>Toxicofera</taxon>
        <taxon>Iguania</taxon>
        <taxon>Dactyloidae</taxon>
        <taxon>Anolis</taxon>
    </lineage>
</organism>
<keyword evidence="3" id="KW-1185">Reference proteome</keyword>
<dbReference type="InterPro" id="IPR007110">
    <property type="entry name" value="Ig-like_dom"/>
</dbReference>
<name>A0A803SPC9_ANOCA</name>
<accession>A0A803SPC9</accession>
<dbReference type="GO" id="GO:0050777">
    <property type="term" value="P:negative regulation of immune response"/>
    <property type="evidence" value="ECO:0007669"/>
    <property type="project" value="InterPro"/>
</dbReference>
<protein>
    <recommendedName>
        <fullName evidence="1">Ig-like domain-containing protein</fullName>
    </recommendedName>
</protein>
<dbReference type="InterPro" id="IPR003599">
    <property type="entry name" value="Ig_sub"/>
</dbReference>
<dbReference type="InterPro" id="IPR036179">
    <property type="entry name" value="Ig-like_dom_sf"/>
</dbReference>
<evidence type="ECO:0000313" key="2">
    <source>
        <dbReference type="Ensembl" id="ENSACAP00000024819.1"/>
    </source>
</evidence>
<dbReference type="GO" id="GO:0016020">
    <property type="term" value="C:membrane"/>
    <property type="evidence" value="ECO:0007669"/>
    <property type="project" value="InterPro"/>
</dbReference>
<dbReference type="Pfam" id="PF07686">
    <property type="entry name" value="V-set"/>
    <property type="match status" value="1"/>
</dbReference>
<evidence type="ECO:0000259" key="1">
    <source>
        <dbReference type="PROSITE" id="PS50835"/>
    </source>
</evidence>
<reference evidence="2" key="3">
    <citation type="submission" date="2025-09" db="UniProtKB">
        <authorList>
            <consortium name="Ensembl"/>
        </authorList>
    </citation>
    <scope>IDENTIFICATION</scope>
</reference>
<dbReference type="InParanoid" id="A0A803SPC9"/>
<feature type="domain" description="Ig-like" evidence="1">
    <location>
        <begin position="15"/>
        <end position="125"/>
    </location>
</feature>
<dbReference type="AlphaFoldDB" id="A0A803SPC9"/>
<proteinExistence type="predicted"/>
<dbReference type="InterPro" id="IPR042379">
    <property type="entry name" value="PDCD1"/>
</dbReference>
<reference evidence="2" key="1">
    <citation type="submission" date="2009-12" db="EMBL/GenBank/DDBJ databases">
        <title>The Genome Sequence of Anolis carolinensis (Green Anole Lizard).</title>
        <authorList>
            <consortium name="The Genome Sequencing Platform"/>
            <person name="Di Palma F."/>
            <person name="Alfoldi J."/>
            <person name="Heiman D."/>
            <person name="Young S."/>
            <person name="Grabherr M."/>
            <person name="Johnson J."/>
            <person name="Lander E.S."/>
            <person name="Lindblad-Toh K."/>
        </authorList>
    </citation>
    <scope>NUCLEOTIDE SEQUENCE [LARGE SCALE GENOMIC DNA]</scope>
    <source>
        <strain evidence="2">JBL SC #1</strain>
    </source>
</reference>
<dbReference type="PANTHER" id="PTHR15264:SF2">
    <property type="entry name" value="PROGRAMMED CELL DEATH PROTEIN 1"/>
    <property type="match status" value="1"/>
</dbReference>
<dbReference type="Ensembl" id="ENSACAT00000045209.1">
    <property type="protein sequence ID" value="ENSACAP00000024819.1"/>
    <property type="gene ID" value="ENSACAG00000036716.1"/>
</dbReference>
<dbReference type="InterPro" id="IPR013783">
    <property type="entry name" value="Ig-like_fold"/>
</dbReference>
<dbReference type="PANTHER" id="PTHR15264">
    <property type="entry name" value="PROGRAMMED CELL DEATH PROTEIN 1"/>
    <property type="match status" value="1"/>
</dbReference>
<dbReference type="PROSITE" id="PS50835">
    <property type="entry name" value="IG_LIKE"/>
    <property type="match status" value="1"/>
</dbReference>
<dbReference type="GeneTree" id="ENSGT01040000244469"/>
<evidence type="ECO:0000313" key="3">
    <source>
        <dbReference type="Proteomes" id="UP000001646"/>
    </source>
</evidence>
<dbReference type="SMART" id="SM00409">
    <property type="entry name" value="IG"/>
    <property type="match status" value="1"/>
</dbReference>
<reference evidence="2" key="2">
    <citation type="submission" date="2025-08" db="UniProtKB">
        <authorList>
            <consortium name="Ensembl"/>
        </authorList>
    </citation>
    <scope>IDENTIFICATION</scope>
</reference>
<dbReference type="InterPro" id="IPR013106">
    <property type="entry name" value="Ig_V-set"/>
</dbReference>
<dbReference type="Proteomes" id="UP000001646">
    <property type="component" value="Unplaced"/>
</dbReference>
<dbReference type="SUPFAM" id="SSF48726">
    <property type="entry name" value="Immunoglobulin"/>
    <property type="match status" value="1"/>
</dbReference>
<dbReference type="Gene3D" id="2.60.40.10">
    <property type="entry name" value="Immunoglobulins"/>
    <property type="match status" value="1"/>
</dbReference>